<keyword evidence="2 4" id="KW-0597">Phosphoprotein</keyword>
<sequence length="130" mass="14544">MRILIAEDDIVSQSILEAFLTPYGVCDVAINGRKAFEAFKAAWDEGKQYDLLCLDIMMPEMSGQEVLCKVREYERNEGIGGLDGVKIIMTTALGDAENIRKAFREQCEAYLVKPVEKVKLINALQELGLI</sequence>
<dbReference type="PANTHER" id="PTHR43719:SF28">
    <property type="entry name" value="PEROXIDE STRESS-ACTIVATED HISTIDINE KINASE MAK1-RELATED"/>
    <property type="match status" value="1"/>
</dbReference>
<accession>A0A0L6JK99</accession>
<protein>
    <recommendedName>
        <fullName evidence="1">Stage 0 sporulation protein A homolog</fullName>
    </recommendedName>
</protein>
<dbReference type="EMBL" id="LGTC01000001">
    <property type="protein sequence ID" value="KNY26281.1"/>
    <property type="molecule type" value="Genomic_DNA"/>
</dbReference>
<feature type="domain" description="Response regulatory" evidence="5">
    <location>
        <begin position="2"/>
        <end position="128"/>
    </location>
</feature>
<dbReference type="SMART" id="SM00448">
    <property type="entry name" value="REC"/>
    <property type="match status" value="1"/>
</dbReference>
<dbReference type="Proteomes" id="UP000036923">
    <property type="component" value="Unassembled WGS sequence"/>
</dbReference>
<dbReference type="PROSITE" id="PS50110">
    <property type="entry name" value="RESPONSE_REGULATORY"/>
    <property type="match status" value="1"/>
</dbReference>
<evidence type="ECO:0000313" key="7">
    <source>
        <dbReference type="Proteomes" id="UP000036923"/>
    </source>
</evidence>
<evidence type="ECO:0000259" key="5">
    <source>
        <dbReference type="PROSITE" id="PS50110"/>
    </source>
</evidence>
<comment type="function">
    <text evidence="3">May play the central regulatory role in sporulation. It may be an element of the effector pathway responsible for the activation of sporulation genes in response to nutritional stress. Spo0A may act in concert with spo0H (a sigma factor) to control the expression of some genes that are critical to the sporulation process.</text>
</comment>
<evidence type="ECO:0000256" key="4">
    <source>
        <dbReference type="PROSITE-ProRule" id="PRU00169"/>
    </source>
</evidence>
<dbReference type="AlphaFoldDB" id="A0A0L6JK99"/>
<evidence type="ECO:0000256" key="1">
    <source>
        <dbReference type="ARBA" id="ARBA00018672"/>
    </source>
</evidence>
<dbReference type="STRING" id="398512.Bccel_1543"/>
<evidence type="ECO:0000256" key="3">
    <source>
        <dbReference type="ARBA" id="ARBA00024867"/>
    </source>
</evidence>
<dbReference type="InterPro" id="IPR011006">
    <property type="entry name" value="CheY-like_superfamily"/>
</dbReference>
<proteinExistence type="predicted"/>
<organism evidence="6 7">
    <name type="scientific">Pseudobacteroides cellulosolvens ATCC 35603 = DSM 2933</name>
    <dbReference type="NCBI Taxonomy" id="398512"/>
    <lineage>
        <taxon>Bacteria</taxon>
        <taxon>Bacillati</taxon>
        <taxon>Bacillota</taxon>
        <taxon>Clostridia</taxon>
        <taxon>Eubacteriales</taxon>
        <taxon>Oscillospiraceae</taxon>
        <taxon>Pseudobacteroides</taxon>
    </lineage>
</organism>
<name>A0A0L6JK99_9FIRM</name>
<dbReference type="Pfam" id="PF00072">
    <property type="entry name" value="Response_reg"/>
    <property type="match status" value="1"/>
</dbReference>
<keyword evidence="7" id="KW-1185">Reference proteome</keyword>
<feature type="modified residue" description="4-aspartylphosphate" evidence="4">
    <location>
        <position position="55"/>
    </location>
</feature>
<dbReference type="OrthoDB" id="9797769at2"/>
<evidence type="ECO:0000313" key="6">
    <source>
        <dbReference type="EMBL" id="KNY26281.1"/>
    </source>
</evidence>
<dbReference type="CDD" id="cd17546">
    <property type="entry name" value="REC_hyHK_CKI1_RcsC-like"/>
    <property type="match status" value="1"/>
</dbReference>
<reference evidence="7" key="1">
    <citation type="submission" date="2015-07" db="EMBL/GenBank/DDBJ databases">
        <title>Near-Complete Genome Sequence of the Cellulolytic Bacterium Bacteroides (Pseudobacteroides) cellulosolvens ATCC 35603.</title>
        <authorList>
            <person name="Dassa B."/>
            <person name="Utturkar S.M."/>
            <person name="Klingeman D.M."/>
            <person name="Hurt R.A."/>
            <person name="Keller M."/>
            <person name="Xu J."/>
            <person name="Reddy Y.H.K."/>
            <person name="Borovok I."/>
            <person name="Grinberg I.R."/>
            <person name="Lamed R."/>
            <person name="Zhivin O."/>
            <person name="Bayer E.A."/>
            <person name="Brown S.D."/>
        </authorList>
    </citation>
    <scope>NUCLEOTIDE SEQUENCE [LARGE SCALE GENOMIC DNA]</scope>
    <source>
        <strain evidence="7">DSM 2933</strain>
    </source>
</reference>
<comment type="caution">
    <text evidence="6">The sequence shown here is derived from an EMBL/GenBank/DDBJ whole genome shotgun (WGS) entry which is preliminary data.</text>
</comment>
<dbReference type="PANTHER" id="PTHR43719">
    <property type="entry name" value="TWO-COMPONENT HISTIDINE KINASE"/>
    <property type="match status" value="1"/>
</dbReference>
<dbReference type="RefSeq" id="WP_036942336.1">
    <property type="nucleotide sequence ID" value="NZ_JQKC01000018.1"/>
</dbReference>
<dbReference type="Gene3D" id="3.40.50.2300">
    <property type="match status" value="1"/>
</dbReference>
<dbReference type="GO" id="GO:0000160">
    <property type="term" value="P:phosphorelay signal transduction system"/>
    <property type="evidence" value="ECO:0007669"/>
    <property type="project" value="InterPro"/>
</dbReference>
<dbReference type="InterPro" id="IPR001789">
    <property type="entry name" value="Sig_transdc_resp-reg_receiver"/>
</dbReference>
<gene>
    <name evidence="6" type="ORF">Bccel_1543</name>
</gene>
<dbReference type="SUPFAM" id="SSF52172">
    <property type="entry name" value="CheY-like"/>
    <property type="match status" value="1"/>
</dbReference>
<evidence type="ECO:0000256" key="2">
    <source>
        <dbReference type="ARBA" id="ARBA00022553"/>
    </source>
</evidence>
<dbReference type="eggNOG" id="COG0745">
    <property type="taxonomic scope" value="Bacteria"/>
</dbReference>
<dbReference type="InterPro" id="IPR050956">
    <property type="entry name" value="2C_system_His_kinase"/>
</dbReference>